<dbReference type="SMART" id="SM00829">
    <property type="entry name" value="PKS_ER"/>
    <property type="match status" value="1"/>
</dbReference>
<accession>A0A7X6I1L0</accession>
<dbReference type="GO" id="GO:0016491">
    <property type="term" value="F:oxidoreductase activity"/>
    <property type="evidence" value="ECO:0007669"/>
    <property type="project" value="InterPro"/>
</dbReference>
<feature type="domain" description="Enoyl reductase (ER)" evidence="2">
    <location>
        <begin position="11"/>
        <end position="305"/>
    </location>
</feature>
<keyword evidence="1" id="KW-0521">NADP</keyword>
<dbReference type="Pfam" id="PF13602">
    <property type="entry name" value="ADH_zinc_N_2"/>
    <property type="match status" value="1"/>
</dbReference>
<evidence type="ECO:0000313" key="3">
    <source>
        <dbReference type="EMBL" id="NJQ08816.1"/>
    </source>
</evidence>
<reference evidence="3 4" key="1">
    <citation type="submission" date="2020-03" db="EMBL/GenBank/DDBJ databases">
        <title>Draft genome of Streptomyces sp. ventii, isolated from the Axial Seamount in the Pacific Ocean, and resequencing of the two type strains Streptomyces lonarensis strain NCL 716 and Streptomyces bohaiensis strain 11A07.</title>
        <authorList>
            <person name="Loughran R.M."/>
            <person name="Pfannmuller K.M."/>
            <person name="Wasson B.J."/>
            <person name="Deadmond M.C."/>
            <person name="Paddock B.E."/>
            <person name="Koyack M.J."/>
            <person name="Gallegos D.A."/>
            <person name="Mitchell E.A."/>
            <person name="Ushijima B."/>
            <person name="Saw J.H."/>
            <person name="Mcphail K.L."/>
            <person name="Videau P."/>
        </authorList>
    </citation>
    <scope>NUCLEOTIDE SEQUENCE [LARGE SCALE GENOMIC DNA]</scope>
    <source>
        <strain evidence="3 4">NCL716</strain>
    </source>
</reference>
<evidence type="ECO:0000256" key="1">
    <source>
        <dbReference type="ARBA" id="ARBA00022857"/>
    </source>
</evidence>
<dbReference type="Proteomes" id="UP000578686">
    <property type="component" value="Unassembled WGS sequence"/>
</dbReference>
<dbReference type="Gene3D" id="3.90.180.10">
    <property type="entry name" value="Medium-chain alcohol dehydrogenases, catalytic domain"/>
    <property type="match status" value="1"/>
</dbReference>
<dbReference type="PANTHER" id="PTHR44154:SF1">
    <property type="entry name" value="QUINONE OXIDOREDUCTASE"/>
    <property type="match status" value="1"/>
</dbReference>
<dbReference type="Gene3D" id="3.40.50.720">
    <property type="entry name" value="NAD(P)-binding Rossmann-like Domain"/>
    <property type="match status" value="1"/>
</dbReference>
<dbReference type="AlphaFoldDB" id="A0A7X6I1L0"/>
<proteinExistence type="predicted"/>
<comment type="caution">
    <text evidence="3">The sequence shown here is derived from an EMBL/GenBank/DDBJ whole genome shotgun (WGS) entry which is preliminary data.</text>
</comment>
<dbReference type="CDD" id="cd05289">
    <property type="entry name" value="MDR_like_2"/>
    <property type="match status" value="1"/>
</dbReference>
<dbReference type="SUPFAM" id="SSF50129">
    <property type="entry name" value="GroES-like"/>
    <property type="match status" value="1"/>
</dbReference>
<sequence>MPMAMAFAEYGGPEVLTPLEPAEPHPGPGQVRITVRAAGVNPLDAKLRSGAMAGAWPLELPFVPGSELAGTVDAVGEEVHDLSVGEAVMGLAPHSYAEQAVADRDRVARVPEGMDVEHAAAVPVAAETAWRALAELRVGAGDTLLVHGAGGVVGAMAVRFALARGARVVGTASAAAVPRVAALGAMAVTYGEGVADRVRETVPGGVDAVLDTSGADVLGESVALAGTPDRVLTVVDPVAARRHGARFSSSGESPVDHAAAGLAQAVALHRAGSLHLPLHAVYPLAEAAEAHRALAAGRLSGKIVLSVS</sequence>
<dbReference type="InterPro" id="IPR036291">
    <property type="entry name" value="NAD(P)-bd_dom_sf"/>
</dbReference>
<name>A0A7X6I1L0_9ACTN</name>
<dbReference type="EMBL" id="JAAVJD010000445">
    <property type="protein sequence ID" value="NJQ08816.1"/>
    <property type="molecule type" value="Genomic_DNA"/>
</dbReference>
<dbReference type="InterPro" id="IPR051603">
    <property type="entry name" value="Zinc-ADH_QOR/CCCR"/>
</dbReference>
<gene>
    <name evidence="3" type="ORF">HCN56_25420</name>
</gene>
<dbReference type="PANTHER" id="PTHR44154">
    <property type="entry name" value="QUINONE OXIDOREDUCTASE"/>
    <property type="match status" value="1"/>
</dbReference>
<dbReference type="InterPro" id="IPR011032">
    <property type="entry name" value="GroES-like_sf"/>
</dbReference>
<protein>
    <submittedName>
        <fullName evidence="3">NADP-dependent oxidoreductase</fullName>
    </submittedName>
</protein>
<dbReference type="InterPro" id="IPR013154">
    <property type="entry name" value="ADH-like_N"/>
</dbReference>
<dbReference type="SUPFAM" id="SSF51735">
    <property type="entry name" value="NAD(P)-binding Rossmann-fold domains"/>
    <property type="match status" value="1"/>
</dbReference>
<evidence type="ECO:0000259" key="2">
    <source>
        <dbReference type="SMART" id="SM00829"/>
    </source>
</evidence>
<dbReference type="RefSeq" id="WP_167974983.1">
    <property type="nucleotide sequence ID" value="NZ_BHZG01000684.1"/>
</dbReference>
<keyword evidence="4" id="KW-1185">Reference proteome</keyword>
<dbReference type="Pfam" id="PF08240">
    <property type="entry name" value="ADH_N"/>
    <property type="match status" value="1"/>
</dbReference>
<dbReference type="InterPro" id="IPR020843">
    <property type="entry name" value="ER"/>
</dbReference>
<organism evidence="3 4">
    <name type="scientific">Streptomyces lonarensis</name>
    <dbReference type="NCBI Taxonomy" id="700599"/>
    <lineage>
        <taxon>Bacteria</taxon>
        <taxon>Bacillati</taxon>
        <taxon>Actinomycetota</taxon>
        <taxon>Actinomycetes</taxon>
        <taxon>Kitasatosporales</taxon>
        <taxon>Streptomycetaceae</taxon>
        <taxon>Streptomyces</taxon>
    </lineage>
</organism>
<evidence type="ECO:0000313" key="4">
    <source>
        <dbReference type="Proteomes" id="UP000578686"/>
    </source>
</evidence>